<dbReference type="Proteomes" id="UP000297280">
    <property type="component" value="Unassembled WGS sequence"/>
</dbReference>
<dbReference type="EMBL" id="PQXO01000509">
    <property type="protein sequence ID" value="TGO84388.1"/>
    <property type="molecule type" value="Genomic_DNA"/>
</dbReference>
<sequence length="199" mass="22571">MVHRINPDPNDIDTASDDDVASMLNEFWWAVMQRSTMFCENAGPDFQTFAALVIPEAESSMMGMSSGATYHFKIATSPNLNQFQQRRADDALKDLRTTFWVKIGDVQEGDQTVYQYTLYDSSEESDNDLLALGFMGEAVLEIRRAFQRGELYCKVTDDQGNILQGMIPPRPGPAVRRQFFTGRNVLQELRDNEVALRGR</sequence>
<keyword evidence="2" id="KW-1185">Reference proteome</keyword>
<reference evidence="1 2" key="1">
    <citation type="submission" date="2017-12" db="EMBL/GenBank/DDBJ databases">
        <title>Comparative genomics of Botrytis spp.</title>
        <authorList>
            <person name="Valero-Jimenez C.A."/>
            <person name="Tapia P."/>
            <person name="Veloso J."/>
            <person name="Silva-Moreno E."/>
            <person name="Staats M."/>
            <person name="Valdes J.H."/>
            <person name="Van Kan J.A.L."/>
        </authorList>
    </citation>
    <scope>NUCLEOTIDE SEQUENCE [LARGE SCALE GENOMIC DNA]</scope>
    <source>
        <strain evidence="1 2">MUCL3349</strain>
    </source>
</reference>
<gene>
    <name evidence="1" type="ORF">BPOR_0510g00040</name>
</gene>
<name>A0A4Z1KFU7_9HELO</name>
<organism evidence="1 2">
    <name type="scientific">Botrytis porri</name>
    <dbReference type="NCBI Taxonomy" id="87229"/>
    <lineage>
        <taxon>Eukaryota</taxon>
        <taxon>Fungi</taxon>
        <taxon>Dikarya</taxon>
        <taxon>Ascomycota</taxon>
        <taxon>Pezizomycotina</taxon>
        <taxon>Leotiomycetes</taxon>
        <taxon>Helotiales</taxon>
        <taxon>Sclerotiniaceae</taxon>
        <taxon>Botrytis</taxon>
    </lineage>
</organism>
<dbReference type="AlphaFoldDB" id="A0A4Z1KFU7"/>
<accession>A0A4Z1KFU7</accession>
<proteinExistence type="predicted"/>
<evidence type="ECO:0000313" key="2">
    <source>
        <dbReference type="Proteomes" id="UP000297280"/>
    </source>
</evidence>
<protein>
    <submittedName>
        <fullName evidence="1">Uncharacterized protein</fullName>
    </submittedName>
</protein>
<evidence type="ECO:0000313" key="1">
    <source>
        <dbReference type="EMBL" id="TGO84388.1"/>
    </source>
</evidence>
<comment type="caution">
    <text evidence="1">The sequence shown here is derived from an EMBL/GenBank/DDBJ whole genome shotgun (WGS) entry which is preliminary data.</text>
</comment>